<evidence type="ECO:0000313" key="1">
    <source>
        <dbReference type="EMBL" id="DAD56904.1"/>
    </source>
</evidence>
<accession>A0A8D9PGN9</accession>
<name>A0A8D9PGN9_9VIRU</name>
<organism evidence="1">
    <name type="scientific">Bacteriophage sp</name>
    <dbReference type="NCBI Taxonomy" id="38018"/>
    <lineage>
        <taxon>Viruses</taxon>
    </lineage>
</organism>
<reference evidence="1" key="1">
    <citation type="journal article" date="2021" name="Proc. Natl. Acad. Sci. U.S.A.">
        <title>A Catalog of Tens of Thousands of Viruses from Human Metagenomes Reveals Hidden Associations with Chronic Diseases.</title>
        <authorList>
            <person name="Tisza M.J."/>
            <person name="Buck C.B."/>
        </authorList>
    </citation>
    <scope>NUCLEOTIDE SEQUENCE</scope>
    <source>
        <strain evidence="1">CtPNe1</strain>
    </source>
</reference>
<sequence length="64" mass="7665">MHECFVRFSQEVGNFAGSCKTFYSFRHLWRRFLVKLGEFSQKVAKIFPKKLGKMKSVEPKSWLY</sequence>
<proteinExistence type="predicted"/>
<protein>
    <submittedName>
        <fullName evidence="1">Uncharacterized protein</fullName>
    </submittedName>
</protein>
<dbReference type="EMBL" id="BK029947">
    <property type="protein sequence ID" value="DAD56904.1"/>
    <property type="molecule type" value="Genomic_DNA"/>
</dbReference>